<protein>
    <recommendedName>
        <fullName evidence="7">tRNA-binding domain-containing protein</fullName>
    </recommendedName>
</protein>
<dbReference type="InterPro" id="IPR051270">
    <property type="entry name" value="Tyrosine-tRNA_ligase_regulator"/>
</dbReference>
<dbReference type="InterPro" id="IPR036388">
    <property type="entry name" value="WH-like_DNA-bd_sf"/>
</dbReference>
<evidence type="ECO:0000256" key="2">
    <source>
        <dbReference type="ARBA" id="ARBA00022490"/>
    </source>
</evidence>
<accession>A0A3Q0SGP1</accession>
<dbReference type="OMA" id="HIPVEQM"/>
<dbReference type="InterPro" id="IPR009057">
    <property type="entry name" value="Homeodomain-like_sf"/>
</dbReference>
<dbReference type="SUPFAM" id="SSF46689">
    <property type="entry name" value="Homeodomain-like"/>
    <property type="match status" value="1"/>
</dbReference>
<name>A0A3Q0SGP1_AMPCI</name>
<keyword evidence="4 6" id="KW-0694">RNA-binding</keyword>
<evidence type="ECO:0000313" key="8">
    <source>
        <dbReference type="Ensembl" id="ENSACIP00000022221.1"/>
    </source>
</evidence>
<dbReference type="Pfam" id="PF01588">
    <property type="entry name" value="tRNA_bind"/>
    <property type="match status" value="1"/>
</dbReference>
<evidence type="ECO:0000256" key="3">
    <source>
        <dbReference type="ARBA" id="ARBA00022555"/>
    </source>
</evidence>
<proteinExistence type="predicted"/>
<evidence type="ECO:0000256" key="6">
    <source>
        <dbReference type="PROSITE-ProRule" id="PRU00209"/>
    </source>
</evidence>
<dbReference type="STRING" id="61819.ENSACIP00000022221"/>
<organism evidence="8 9">
    <name type="scientific">Amphilophus citrinellus</name>
    <name type="common">Midas cichlid</name>
    <name type="synonym">Cichlasoma citrinellum</name>
    <dbReference type="NCBI Taxonomy" id="61819"/>
    <lineage>
        <taxon>Eukaryota</taxon>
        <taxon>Metazoa</taxon>
        <taxon>Chordata</taxon>
        <taxon>Craniata</taxon>
        <taxon>Vertebrata</taxon>
        <taxon>Euteleostomi</taxon>
        <taxon>Actinopterygii</taxon>
        <taxon>Neopterygii</taxon>
        <taxon>Teleostei</taxon>
        <taxon>Neoteleostei</taxon>
        <taxon>Acanthomorphata</taxon>
        <taxon>Ovalentaria</taxon>
        <taxon>Cichlomorphae</taxon>
        <taxon>Cichliformes</taxon>
        <taxon>Cichlidae</taxon>
        <taxon>New World cichlids</taxon>
        <taxon>Cichlasomatinae</taxon>
        <taxon>Heroini</taxon>
        <taxon>Amphilophus</taxon>
    </lineage>
</organism>
<dbReference type="SUPFAM" id="SSF50249">
    <property type="entry name" value="Nucleic acid-binding proteins"/>
    <property type="match status" value="1"/>
</dbReference>
<reference evidence="8" key="2">
    <citation type="submission" date="2025-09" db="UniProtKB">
        <authorList>
            <consortium name="Ensembl"/>
        </authorList>
    </citation>
    <scope>IDENTIFICATION</scope>
</reference>
<evidence type="ECO:0000256" key="4">
    <source>
        <dbReference type="ARBA" id="ARBA00022884"/>
    </source>
</evidence>
<dbReference type="Gene3D" id="1.10.10.10">
    <property type="entry name" value="Winged helix-like DNA-binding domain superfamily/Winged helix DNA-binding domain"/>
    <property type="match status" value="1"/>
</dbReference>
<dbReference type="PROSITE" id="PS50886">
    <property type="entry name" value="TRBD"/>
    <property type="match status" value="1"/>
</dbReference>
<dbReference type="GO" id="GO:0005737">
    <property type="term" value="C:cytoplasm"/>
    <property type="evidence" value="ECO:0007669"/>
    <property type="project" value="UniProtKB-SubCell"/>
</dbReference>
<evidence type="ECO:0000313" key="9">
    <source>
        <dbReference type="Proteomes" id="UP000261340"/>
    </source>
</evidence>
<dbReference type="Gene3D" id="2.40.50.140">
    <property type="entry name" value="Nucleic acid-binding proteins"/>
    <property type="match status" value="1"/>
</dbReference>
<feature type="domain" description="TRNA-binding" evidence="7">
    <location>
        <begin position="149"/>
        <end position="250"/>
    </location>
</feature>
<sequence length="310" mass="34086">MGRSEELSEFQRGTVVGCYLCNKSVREISALLSLPRSTVSAVILKWKRGGITTALPRSGRPHKLKEEDRQVLERVALEKCLPSIKALTAEFQTASGANVSSTTVRRELHEMGFRGRVSSYGKPKGASRRPGNEESSGCIHIWVAKKQVDVSRLDLRIGRVVAAQQLPDTDGLYVEQIDVGEAFPRTVVSEVAHHIPLEQVTNRMVVLLCNVKPVETRGIVNQAMLMCATSQDKLETLDPPSGAVPGDRVTFQEFPGEPDKELNPKQKVWEQVQPDLRTDGQCVATYKGAAFEVAGKGMCKAQTMSDCEIK</sequence>
<keyword evidence="5" id="KW-0648">Protein biosynthesis</keyword>
<keyword evidence="2" id="KW-0963">Cytoplasm</keyword>
<evidence type="ECO:0000256" key="5">
    <source>
        <dbReference type="ARBA" id="ARBA00022917"/>
    </source>
</evidence>
<dbReference type="AlphaFoldDB" id="A0A3Q0SGP1"/>
<keyword evidence="9" id="KW-1185">Reference proteome</keyword>
<dbReference type="Proteomes" id="UP000261340">
    <property type="component" value="Unplaced"/>
</dbReference>
<evidence type="ECO:0000259" key="7">
    <source>
        <dbReference type="PROSITE" id="PS50886"/>
    </source>
</evidence>
<dbReference type="FunFam" id="2.40.50.140:FF:000047">
    <property type="entry name" value="tyrosine--tRNA ligase, cytoplasmic isoform X2"/>
    <property type="match status" value="1"/>
</dbReference>
<evidence type="ECO:0000256" key="1">
    <source>
        <dbReference type="ARBA" id="ARBA00004496"/>
    </source>
</evidence>
<keyword evidence="3 6" id="KW-0820">tRNA-binding</keyword>
<reference evidence="8" key="1">
    <citation type="submission" date="2025-08" db="UniProtKB">
        <authorList>
            <consortium name="Ensembl"/>
        </authorList>
    </citation>
    <scope>IDENTIFICATION</scope>
</reference>
<dbReference type="InterPro" id="IPR012340">
    <property type="entry name" value="NA-bd_OB-fold"/>
</dbReference>
<dbReference type="CDD" id="cd02799">
    <property type="entry name" value="tRNA_bind_EMAP-II_like"/>
    <property type="match status" value="1"/>
</dbReference>
<dbReference type="PANTHER" id="PTHR11586">
    <property type="entry name" value="TRNA-AMINOACYLATION COFACTOR ARC1 FAMILY MEMBER"/>
    <property type="match status" value="1"/>
</dbReference>
<comment type="subcellular location">
    <subcellularLocation>
        <location evidence="1">Cytoplasm</location>
    </subcellularLocation>
</comment>
<dbReference type="InterPro" id="IPR002547">
    <property type="entry name" value="tRNA-bd_dom"/>
</dbReference>
<dbReference type="GeneTree" id="ENSGT00940000154950"/>
<dbReference type="Ensembl" id="ENSACIT00000022811.1">
    <property type="protein sequence ID" value="ENSACIP00000022221.1"/>
    <property type="gene ID" value="ENSACIG00000017258.1"/>
</dbReference>
<dbReference type="GO" id="GO:0000049">
    <property type="term" value="F:tRNA binding"/>
    <property type="evidence" value="ECO:0007669"/>
    <property type="project" value="UniProtKB-UniRule"/>
</dbReference>
<dbReference type="PANTHER" id="PTHR11586:SF33">
    <property type="entry name" value="AMINOACYL TRNA SYNTHASE COMPLEX-INTERACTING MULTIFUNCTIONAL PROTEIN 1"/>
    <property type="match status" value="1"/>
</dbReference>
<dbReference type="GO" id="GO:0006412">
    <property type="term" value="P:translation"/>
    <property type="evidence" value="ECO:0007669"/>
    <property type="project" value="UniProtKB-KW"/>
</dbReference>